<protein>
    <recommendedName>
        <fullName evidence="4">Bacterial mobilisation domain-containing protein</fullName>
    </recommendedName>
</protein>
<evidence type="ECO:0008006" key="4">
    <source>
        <dbReference type="Google" id="ProtNLM"/>
    </source>
</evidence>
<feature type="compositionally biased region" description="Basic residues" evidence="1">
    <location>
        <begin position="12"/>
        <end position="22"/>
    </location>
</feature>
<evidence type="ECO:0000313" key="2">
    <source>
        <dbReference type="EMBL" id="MFD4825652.1"/>
    </source>
</evidence>
<dbReference type="RefSeq" id="WP_382775756.1">
    <property type="nucleotide sequence ID" value="NZ_JBHXKZ010000021.1"/>
</dbReference>
<keyword evidence="3" id="KW-1185">Reference proteome</keyword>
<proteinExistence type="predicted"/>
<feature type="compositionally biased region" description="Low complexity" evidence="1">
    <location>
        <begin position="23"/>
        <end position="39"/>
    </location>
</feature>
<dbReference type="EMBL" id="JBHXKZ010000021">
    <property type="protein sequence ID" value="MFD4825652.1"/>
    <property type="molecule type" value="Genomic_DNA"/>
</dbReference>
<evidence type="ECO:0000313" key="3">
    <source>
        <dbReference type="Proteomes" id="UP001598352"/>
    </source>
</evidence>
<organism evidence="2 3">
    <name type="scientific">Streptomyces rubiginosohelvolus</name>
    <dbReference type="NCBI Taxonomy" id="67362"/>
    <lineage>
        <taxon>Bacteria</taxon>
        <taxon>Bacillati</taxon>
        <taxon>Actinomycetota</taxon>
        <taxon>Actinomycetes</taxon>
        <taxon>Kitasatosporales</taxon>
        <taxon>Streptomycetaceae</taxon>
        <taxon>Streptomyces</taxon>
    </lineage>
</organism>
<sequence>MPEPSTDDTASRRCRKLFRLTRRPAASWSERASSEASSALTPTPGEAEDKAERQGVPEPEQRLAEDSFRPTADSAPRRTPTDAPPLVEQPSCRDIDAPVLPVQMNRKRTVEKRDQEKTSRFAHTAVQVISAAAHQRGQRFAGFVGDTAPTVAVSKAGMVGIPEDDPLRPLIEAVEAHVIALNRIGGNLNRVTAAINRGPVPERAETVLDRLEQAAQNRFHLSDQLLAECMLHGP</sequence>
<feature type="region of interest" description="Disordered" evidence="1">
    <location>
        <begin position="1"/>
        <end position="91"/>
    </location>
</feature>
<name>A0ABW6F7E9_9ACTN</name>
<evidence type="ECO:0000256" key="1">
    <source>
        <dbReference type="SAM" id="MobiDB-lite"/>
    </source>
</evidence>
<accession>A0ABW6F7E9</accession>
<reference evidence="2 3" key="1">
    <citation type="submission" date="2024-09" db="EMBL/GenBank/DDBJ databases">
        <title>The Natural Products Discovery Center: Release of the First 8490 Sequenced Strains for Exploring Actinobacteria Biosynthetic Diversity.</title>
        <authorList>
            <person name="Kalkreuter E."/>
            <person name="Kautsar S.A."/>
            <person name="Yang D."/>
            <person name="Bader C.D."/>
            <person name="Teijaro C.N."/>
            <person name="Fluegel L."/>
            <person name="Davis C.M."/>
            <person name="Simpson J.R."/>
            <person name="Lauterbach L."/>
            <person name="Steele A.D."/>
            <person name="Gui C."/>
            <person name="Meng S."/>
            <person name="Li G."/>
            <person name="Viehrig K."/>
            <person name="Ye F."/>
            <person name="Su P."/>
            <person name="Kiefer A.F."/>
            <person name="Nichols A."/>
            <person name="Cepeda A.J."/>
            <person name="Yan W."/>
            <person name="Fan B."/>
            <person name="Jiang Y."/>
            <person name="Adhikari A."/>
            <person name="Zheng C.-J."/>
            <person name="Schuster L."/>
            <person name="Cowan T.M."/>
            <person name="Smanski M.J."/>
            <person name="Chevrette M.G."/>
            <person name="De Carvalho L.P.S."/>
            <person name="Shen B."/>
        </authorList>
    </citation>
    <scope>NUCLEOTIDE SEQUENCE [LARGE SCALE GENOMIC DNA]</scope>
    <source>
        <strain evidence="2 3">NPDC058428</strain>
    </source>
</reference>
<feature type="compositionally biased region" description="Basic and acidic residues" evidence="1">
    <location>
        <begin position="47"/>
        <end position="68"/>
    </location>
</feature>
<gene>
    <name evidence="2" type="ORF">ACFWOQ_24090</name>
</gene>
<dbReference type="Proteomes" id="UP001598352">
    <property type="component" value="Unassembled WGS sequence"/>
</dbReference>
<comment type="caution">
    <text evidence="2">The sequence shown here is derived from an EMBL/GenBank/DDBJ whole genome shotgun (WGS) entry which is preliminary data.</text>
</comment>